<feature type="compositionally biased region" description="Acidic residues" evidence="1">
    <location>
        <begin position="172"/>
        <end position="190"/>
    </location>
</feature>
<name>A0AAD6Y402_9AGAR</name>
<feature type="non-terminal residue" evidence="2">
    <location>
        <position position="1"/>
    </location>
</feature>
<evidence type="ECO:0000256" key="1">
    <source>
        <dbReference type="SAM" id="MobiDB-lite"/>
    </source>
</evidence>
<dbReference type="PANTHER" id="PTHR46579:SF1">
    <property type="entry name" value="F5_8 TYPE C DOMAIN-CONTAINING PROTEIN"/>
    <property type="match status" value="1"/>
</dbReference>
<feature type="region of interest" description="Disordered" evidence="1">
    <location>
        <begin position="172"/>
        <end position="236"/>
    </location>
</feature>
<accession>A0AAD6Y402</accession>
<dbReference type="EMBL" id="JARJCW010000074">
    <property type="protein sequence ID" value="KAJ7198136.1"/>
    <property type="molecule type" value="Genomic_DNA"/>
</dbReference>
<proteinExistence type="predicted"/>
<organism evidence="2 3">
    <name type="scientific">Mycena pura</name>
    <dbReference type="NCBI Taxonomy" id="153505"/>
    <lineage>
        <taxon>Eukaryota</taxon>
        <taxon>Fungi</taxon>
        <taxon>Dikarya</taxon>
        <taxon>Basidiomycota</taxon>
        <taxon>Agaricomycotina</taxon>
        <taxon>Agaricomycetes</taxon>
        <taxon>Agaricomycetidae</taxon>
        <taxon>Agaricales</taxon>
        <taxon>Marasmiineae</taxon>
        <taxon>Mycenaceae</taxon>
        <taxon>Mycena</taxon>
    </lineage>
</organism>
<gene>
    <name evidence="2" type="ORF">GGX14DRAFT_374492</name>
</gene>
<dbReference type="Proteomes" id="UP001219525">
    <property type="component" value="Unassembled WGS sequence"/>
</dbReference>
<feature type="compositionally biased region" description="Acidic residues" evidence="1">
    <location>
        <begin position="220"/>
        <end position="236"/>
    </location>
</feature>
<keyword evidence="3" id="KW-1185">Reference proteome</keyword>
<protein>
    <submittedName>
        <fullName evidence="2">Uncharacterized protein</fullName>
    </submittedName>
</protein>
<dbReference type="AlphaFoldDB" id="A0AAD6Y402"/>
<evidence type="ECO:0000313" key="2">
    <source>
        <dbReference type="EMBL" id="KAJ7198136.1"/>
    </source>
</evidence>
<reference evidence="2" key="1">
    <citation type="submission" date="2023-03" db="EMBL/GenBank/DDBJ databases">
        <title>Massive genome expansion in bonnet fungi (Mycena s.s.) driven by repeated elements and novel gene families across ecological guilds.</title>
        <authorList>
            <consortium name="Lawrence Berkeley National Laboratory"/>
            <person name="Harder C.B."/>
            <person name="Miyauchi S."/>
            <person name="Viragh M."/>
            <person name="Kuo A."/>
            <person name="Thoen E."/>
            <person name="Andreopoulos B."/>
            <person name="Lu D."/>
            <person name="Skrede I."/>
            <person name="Drula E."/>
            <person name="Henrissat B."/>
            <person name="Morin E."/>
            <person name="Kohler A."/>
            <person name="Barry K."/>
            <person name="LaButti K."/>
            <person name="Morin E."/>
            <person name="Salamov A."/>
            <person name="Lipzen A."/>
            <person name="Mereny Z."/>
            <person name="Hegedus B."/>
            <person name="Baldrian P."/>
            <person name="Stursova M."/>
            <person name="Weitz H."/>
            <person name="Taylor A."/>
            <person name="Grigoriev I.V."/>
            <person name="Nagy L.G."/>
            <person name="Martin F."/>
            <person name="Kauserud H."/>
        </authorList>
    </citation>
    <scope>NUCLEOTIDE SEQUENCE</scope>
    <source>
        <strain evidence="2">9144</strain>
    </source>
</reference>
<evidence type="ECO:0000313" key="3">
    <source>
        <dbReference type="Proteomes" id="UP001219525"/>
    </source>
</evidence>
<dbReference type="PANTHER" id="PTHR46579">
    <property type="entry name" value="F5/8 TYPE C DOMAIN-CONTAINING PROTEIN-RELATED"/>
    <property type="match status" value="1"/>
</dbReference>
<comment type="caution">
    <text evidence="2">The sequence shown here is derived from an EMBL/GenBank/DDBJ whole genome shotgun (WGS) entry which is preliminary data.</text>
</comment>
<sequence>LNHMLDPLMKTFLRYDLPGKTLKTHYHPEGVKVSARIVPLVADLPESRETGGFLSYSATMFCSMCLLKQDEKARLDYWNWPMRTGATVLQQAKKWLRLRTQRDRILQARKTGVRFCSLHIFNYRDPVNDTILGFMHNWLQGVLEHQLRVLWGIGRDARRTKNLAQFDADDEDLWTDEEISDSDDDDDDDGSTPRATPAPDFDDPMDGSMSEATPVPESSPPDEDDQTQDGNNDDNEFADIAVRGSWKFSKDSLEKIRHCIVEVSLPTHVVRLPGNLGEAKHGKLKAAQFLTLFSAILPLVIPDIQFDEDPQRHEAMLQSFCDLVEATHIVASFKTSNTAADLFMAKYSAYFSSIQTLFPDVDTLPTHHNSMHIPQILKNWGPLASQNEFMGERVNHTLQKIPTNDHLWDMDYTRLKQFTRMGRLSAKKHDKQLLDGPLQALDNILNPVDPKTVQAPTELDDEQLAKFLAKKSREIPLSIYTLILDYLAAVGEDKLSFYGTPNAAGITTLPSPDHRSMILPPRGRRRHKFHVDKRTYSVHTSHAATSLIQFYEPGVNPKQTSTGVIRAIYQIPLDNILRTFVIVRRHQPLADPFYGNHPGLQTKAVDSELEAVPIVIEAHQVIVHLSAWELPGPNGPIHRVCWGLNRGRR</sequence>